<proteinExistence type="predicted"/>
<feature type="compositionally biased region" description="Basic and acidic residues" evidence="1">
    <location>
        <begin position="22"/>
        <end position="34"/>
    </location>
</feature>
<protein>
    <submittedName>
        <fullName evidence="2">Uncharacterized protein</fullName>
    </submittedName>
</protein>
<sequence length="77" mass="8367">MNKEERASGSKRKAGTVQGVLEKGDTVEASGDRENEGEEEAQTPPPSPSNGRNNHRPRKLSVASWMTCKLPGNYEAL</sequence>
<dbReference type="Proteomes" id="UP000252519">
    <property type="component" value="Unassembled WGS sequence"/>
</dbReference>
<evidence type="ECO:0000256" key="1">
    <source>
        <dbReference type="SAM" id="MobiDB-lite"/>
    </source>
</evidence>
<evidence type="ECO:0000313" key="3">
    <source>
        <dbReference type="Proteomes" id="UP000252519"/>
    </source>
</evidence>
<gene>
    <name evidence="2" type="ORF">ANCCAN_16450</name>
</gene>
<reference evidence="2 3" key="1">
    <citation type="submission" date="2014-10" db="EMBL/GenBank/DDBJ databases">
        <title>Draft genome of the hookworm Ancylostoma caninum.</title>
        <authorList>
            <person name="Mitreva M."/>
        </authorList>
    </citation>
    <scope>NUCLEOTIDE SEQUENCE [LARGE SCALE GENOMIC DNA]</scope>
    <source>
        <strain evidence="2 3">Baltimore</strain>
    </source>
</reference>
<accession>A0A368G1R7</accession>
<keyword evidence="3" id="KW-1185">Reference proteome</keyword>
<dbReference type="AlphaFoldDB" id="A0A368G1R7"/>
<evidence type="ECO:0000313" key="2">
    <source>
        <dbReference type="EMBL" id="RCN37638.1"/>
    </source>
</evidence>
<comment type="caution">
    <text evidence="2">The sequence shown here is derived from an EMBL/GenBank/DDBJ whole genome shotgun (WGS) entry which is preliminary data.</text>
</comment>
<dbReference type="EMBL" id="JOJR01000453">
    <property type="protein sequence ID" value="RCN37638.1"/>
    <property type="molecule type" value="Genomic_DNA"/>
</dbReference>
<organism evidence="2 3">
    <name type="scientific">Ancylostoma caninum</name>
    <name type="common">Dog hookworm</name>
    <dbReference type="NCBI Taxonomy" id="29170"/>
    <lineage>
        <taxon>Eukaryota</taxon>
        <taxon>Metazoa</taxon>
        <taxon>Ecdysozoa</taxon>
        <taxon>Nematoda</taxon>
        <taxon>Chromadorea</taxon>
        <taxon>Rhabditida</taxon>
        <taxon>Rhabditina</taxon>
        <taxon>Rhabditomorpha</taxon>
        <taxon>Strongyloidea</taxon>
        <taxon>Ancylostomatidae</taxon>
        <taxon>Ancylostomatinae</taxon>
        <taxon>Ancylostoma</taxon>
    </lineage>
</organism>
<feature type="region of interest" description="Disordered" evidence="1">
    <location>
        <begin position="1"/>
        <end position="61"/>
    </location>
</feature>
<name>A0A368G1R7_ANCCA</name>